<feature type="transmembrane region" description="Helical" evidence="1">
    <location>
        <begin position="83"/>
        <end position="110"/>
    </location>
</feature>
<protein>
    <submittedName>
        <fullName evidence="2">Uncharacterized protein</fullName>
    </submittedName>
</protein>
<dbReference type="PANTHER" id="PTHR31170">
    <property type="entry name" value="BNAC04G53230D PROTEIN"/>
    <property type="match status" value="1"/>
</dbReference>
<evidence type="ECO:0000313" key="2">
    <source>
        <dbReference type="EnsemblPlants" id="MELO3C011239.2.1"/>
    </source>
</evidence>
<evidence type="ECO:0000256" key="1">
    <source>
        <dbReference type="SAM" id="Phobius"/>
    </source>
</evidence>
<dbReference type="AlphaFoldDB" id="A0A9I9D0P5"/>
<accession>A0A9I9D0P5</accession>
<proteinExistence type="predicted"/>
<dbReference type="Pfam" id="PF03140">
    <property type="entry name" value="DUF247"/>
    <property type="match status" value="1"/>
</dbReference>
<sequence>MDDMISTEKDVRILVNSEVIVNNIGGSDKEVTELFNNLAKFINSFNINSSKFNHISKALHKHCNGRWNKAKASLKHNYFNTPWAFISFFAGSFLLLLTLPQTIFSGISAFPS</sequence>
<dbReference type="PANTHER" id="PTHR31170:SF25">
    <property type="entry name" value="BNAA09G04570D PROTEIN"/>
    <property type="match status" value="1"/>
</dbReference>
<organism evidence="2">
    <name type="scientific">Cucumis melo</name>
    <name type="common">Muskmelon</name>
    <dbReference type="NCBI Taxonomy" id="3656"/>
    <lineage>
        <taxon>Eukaryota</taxon>
        <taxon>Viridiplantae</taxon>
        <taxon>Streptophyta</taxon>
        <taxon>Embryophyta</taxon>
        <taxon>Tracheophyta</taxon>
        <taxon>Spermatophyta</taxon>
        <taxon>Magnoliopsida</taxon>
        <taxon>eudicotyledons</taxon>
        <taxon>Gunneridae</taxon>
        <taxon>Pentapetalae</taxon>
        <taxon>rosids</taxon>
        <taxon>fabids</taxon>
        <taxon>Cucurbitales</taxon>
        <taxon>Cucurbitaceae</taxon>
        <taxon>Benincaseae</taxon>
        <taxon>Cucumis</taxon>
    </lineage>
</organism>
<keyword evidence="1" id="KW-1133">Transmembrane helix</keyword>
<name>A0A9I9D0P5_CUCME</name>
<keyword evidence="1" id="KW-0472">Membrane</keyword>
<dbReference type="Gramene" id="MELO3C011239.2.1">
    <property type="protein sequence ID" value="MELO3C011239.2.1"/>
    <property type="gene ID" value="MELO3C011239.2"/>
</dbReference>
<keyword evidence="1" id="KW-0812">Transmembrane</keyword>
<reference evidence="2" key="1">
    <citation type="submission" date="2023-03" db="UniProtKB">
        <authorList>
            <consortium name="EnsemblPlants"/>
        </authorList>
    </citation>
    <scope>IDENTIFICATION</scope>
</reference>
<dbReference type="InterPro" id="IPR004158">
    <property type="entry name" value="DUF247_pln"/>
</dbReference>
<dbReference type="EnsemblPlants" id="MELO3C011239.2.1">
    <property type="protein sequence ID" value="MELO3C011239.2.1"/>
    <property type="gene ID" value="MELO3C011239.2"/>
</dbReference>